<protein>
    <submittedName>
        <fullName evidence="7">TetR/AcrR family transcriptional regulator</fullName>
    </submittedName>
</protein>
<dbReference type="InterPro" id="IPR036271">
    <property type="entry name" value="Tet_transcr_reg_TetR-rel_C_sf"/>
</dbReference>
<evidence type="ECO:0000256" key="1">
    <source>
        <dbReference type="ARBA" id="ARBA00022491"/>
    </source>
</evidence>
<dbReference type="SUPFAM" id="SSF48498">
    <property type="entry name" value="Tetracyclin repressor-like, C-terminal domain"/>
    <property type="match status" value="1"/>
</dbReference>
<proteinExistence type="predicted"/>
<keyword evidence="2" id="KW-0805">Transcription regulation</keyword>
<dbReference type="PANTHER" id="PTHR30055:SF234">
    <property type="entry name" value="HTH-TYPE TRANSCRIPTIONAL REGULATOR BETI"/>
    <property type="match status" value="1"/>
</dbReference>
<dbReference type="InterPro" id="IPR009057">
    <property type="entry name" value="Homeodomain-like_sf"/>
</dbReference>
<evidence type="ECO:0000313" key="7">
    <source>
        <dbReference type="EMBL" id="MFC0623080.1"/>
    </source>
</evidence>
<dbReference type="SUPFAM" id="SSF46689">
    <property type="entry name" value="Homeodomain-like"/>
    <property type="match status" value="1"/>
</dbReference>
<dbReference type="PROSITE" id="PS50977">
    <property type="entry name" value="HTH_TETR_2"/>
    <property type="match status" value="1"/>
</dbReference>
<accession>A0ABV6QEU8</accession>
<dbReference type="Gene3D" id="1.10.357.10">
    <property type="entry name" value="Tetracycline Repressor, domain 2"/>
    <property type="match status" value="1"/>
</dbReference>
<dbReference type="RefSeq" id="WP_380043770.1">
    <property type="nucleotide sequence ID" value="NZ_JBHLTC010000002.1"/>
</dbReference>
<dbReference type="InterPro" id="IPR039538">
    <property type="entry name" value="BetI_C"/>
</dbReference>
<evidence type="ECO:0000256" key="3">
    <source>
        <dbReference type="ARBA" id="ARBA00023125"/>
    </source>
</evidence>
<gene>
    <name evidence="7" type="ORF">ACFFGN_03345</name>
</gene>
<keyword evidence="3 5" id="KW-0238">DNA-binding</keyword>
<evidence type="ECO:0000256" key="5">
    <source>
        <dbReference type="PROSITE-ProRule" id="PRU00335"/>
    </source>
</evidence>
<evidence type="ECO:0000313" key="8">
    <source>
        <dbReference type="Proteomes" id="UP001589890"/>
    </source>
</evidence>
<evidence type="ECO:0000256" key="2">
    <source>
        <dbReference type="ARBA" id="ARBA00023015"/>
    </source>
</evidence>
<dbReference type="Pfam" id="PF00440">
    <property type="entry name" value="TetR_N"/>
    <property type="match status" value="1"/>
</dbReference>
<reference evidence="7 8" key="1">
    <citation type="submission" date="2024-09" db="EMBL/GenBank/DDBJ databases">
        <authorList>
            <person name="Sun Q."/>
            <person name="Mori K."/>
        </authorList>
    </citation>
    <scope>NUCLEOTIDE SEQUENCE [LARGE SCALE GENOMIC DNA]</scope>
    <source>
        <strain evidence="7 8">CGMCC 1.15906</strain>
    </source>
</reference>
<sequence length="191" mass="21250">MPRVVDAEARRQDLVEAVWRVIRREGLPHASVRKVATEAGLSMGSLRHYFTTQDELLQFSLRAVGERVTERLRQLEYPADARGVLELVALELLPLDPDRFAEVEVWVAFTAATLTNPALRALGDESYAAVHDLLRDLLRDLLGDRPELEAQADRLHALIDGLALHGVSSPGRLKPDKARAALREHLDALTA</sequence>
<evidence type="ECO:0000259" key="6">
    <source>
        <dbReference type="PROSITE" id="PS50977"/>
    </source>
</evidence>
<keyword evidence="1" id="KW-0678">Repressor</keyword>
<keyword evidence="8" id="KW-1185">Reference proteome</keyword>
<feature type="domain" description="HTH tetR-type" evidence="6">
    <location>
        <begin position="8"/>
        <end position="68"/>
    </location>
</feature>
<dbReference type="Proteomes" id="UP001589890">
    <property type="component" value="Unassembled WGS sequence"/>
</dbReference>
<dbReference type="InterPro" id="IPR050109">
    <property type="entry name" value="HTH-type_TetR-like_transc_reg"/>
</dbReference>
<dbReference type="InterPro" id="IPR001647">
    <property type="entry name" value="HTH_TetR"/>
</dbReference>
<keyword evidence="4" id="KW-0804">Transcription</keyword>
<evidence type="ECO:0000256" key="4">
    <source>
        <dbReference type="ARBA" id="ARBA00023163"/>
    </source>
</evidence>
<dbReference type="InterPro" id="IPR023772">
    <property type="entry name" value="DNA-bd_HTH_TetR-type_CS"/>
</dbReference>
<comment type="caution">
    <text evidence="7">The sequence shown here is derived from an EMBL/GenBank/DDBJ whole genome shotgun (WGS) entry which is preliminary data.</text>
</comment>
<dbReference type="EMBL" id="JBHLTC010000002">
    <property type="protein sequence ID" value="MFC0623080.1"/>
    <property type="molecule type" value="Genomic_DNA"/>
</dbReference>
<dbReference type="PROSITE" id="PS01081">
    <property type="entry name" value="HTH_TETR_1"/>
    <property type="match status" value="1"/>
</dbReference>
<dbReference type="Pfam" id="PF13977">
    <property type="entry name" value="TetR_C_6"/>
    <property type="match status" value="1"/>
</dbReference>
<name>A0ABV6QEU8_9ACTN</name>
<feature type="DNA-binding region" description="H-T-H motif" evidence="5">
    <location>
        <begin position="31"/>
        <end position="50"/>
    </location>
</feature>
<organism evidence="7 8">
    <name type="scientific">Kribbella deserti</name>
    <dbReference type="NCBI Taxonomy" id="1926257"/>
    <lineage>
        <taxon>Bacteria</taxon>
        <taxon>Bacillati</taxon>
        <taxon>Actinomycetota</taxon>
        <taxon>Actinomycetes</taxon>
        <taxon>Propionibacteriales</taxon>
        <taxon>Kribbellaceae</taxon>
        <taxon>Kribbella</taxon>
    </lineage>
</organism>
<dbReference type="PANTHER" id="PTHR30055">
    <property type="entry name" value="HTH-TYPE TRANSCRIPTIONAL REGULATOR RUTR"/>
    <property type="match status" value="1"/>
</dbReference>